<dbReference type="Pfam" id="PF12833">
    <property type="entry name" value="HTH_18"/>
    <property type="match status" value="1"/>
</dbReference>
<evidence type="ECO:0000256" key="7">
    <source>
        <dbReference type="ARBA" id="ARBA00023125"/>
    </source>
</evidence>
<dbReference type="RefSeq" id="WP_117569066.1">
    <property type="nucleotide sequence ID" value="NZ_JAJEPV010000017.1"/>
</dbReference>
<dbReference type="Gene3D" id="1.10.10.60">
    <property type="entry name" value="Homeodomain-like"/>
    <property type="match status" value="2"/>
</dbReference>
<feature type="domain" description="Response regulatory" evidence="12">
    <location>
        <begin position="3"/>
        <end position="120"/>
    </location>
</feature>
<evidence type="ECO:0000313" key="13">
    <source>
        <dbReference type="EMBL" id="MCC2119657.1"/>
    </source>
</evidence>
<accession>A0AAE3D7M1</accession>
<dbReference type="SMART" id="SM00342">
    <property type="entry name" value="HTH_ARAC"/>
    <property type="match status" value="1"/>
</dbReference>
<dbReference type="InterPro" id="IPR020449">
    <property type="entry name" value="Tscrpt_reg_AraC-type_HTH"/>
</dbReference>
<dbReference type="PROSITE" id="PS00041">
    <property type="entry name" value="HTH_ARAC_FAMILY_1"/>
    <property type="match status" value="1"/>
</dbReference>
<dbReference type="SUPFAM" id="SSF52172">
    <property type="entry name" value="CheY-like"/>
    <property type="match status" value="1"/>
</dbReference>
<evidence type="ECO:0000256" key="5">
    <source>
        <dbReference type="ARBA" id="ARBA00023012"/>
    </source>
</evidence>
<comment type="caution">
    <text evidence="13">The sequence shown here is derived from an EMBL/GenBank/DDBJ whole genome shotgun (WGS) entry which is preliminary data.</text>
</comment>
<sequence length="256" mass="29146">MYKVIVIDDEMLVRRGIVMETDWQALNCVVVAEAGNGIEGLEAVRKYHPDLLICDIRMPKMDGIEMLKELRAEGNDVSVIFLTAYSDFSYAQSALKLFASDYLLKPFGDGELEQAVNNALDKRKKTQEREEKAGDDQLPELVLNKGDKSKYVMAAVDYITEHYENPELCVSEIAEHVGISEGHLSHTFKKETDYTVAAYITRVRMRTAMKLLNDCRNKVYEVAEQVGYRDIAHFSSSFKRIVGVTPSEYQDRSLKR</sequence>
<keyword evidence="8" id="KW-0804">Transcription</keyword>
<evidence type="ECO:0000259" key="11">
    <source>
        <dbReference type="PROSITE" id="PS01124"/>
    </source>
</evidence>
<evidence type="ECO:0000256" key="9">
    <source>
        <dbReference type="ARBA" id="ARBA00024867"/>
    </source>
</evidence>
<keyword evidence="14" id="KW-1185">Reference proteome</keyword>
<evidence type="ECO:0000313" key="14">
    <source>
        <dbReference type="Proteomes" id="UP001197795"/>
    </source>
</evidence>
<feature type="modified residue" description="4-aspartylphosphate" evidence="10">
    <location>
        <position position="55"/>
    </location>
</feature>
<dbReference type="GO" id="GO:0003700">
    <property type="term" value="F:DNA-binding transcription factor activity"/>
    <property type="evidence" value="ECO:0007669"/>
    <property type="project" value="InterPro"/>
</dbReference>
<organism evidence="13 14">
    <name type="scientific">Waltera acetigignens</name>
    <dbReference type="NCBI Taxonomy" id="2981769"/>
    <lineage>
        <taxon>Bacteria</taxon>
        <taxon>Bacillati</taxon>
        <taxon>Bacillota</taxon>
        <taxon>Clostridia</taxon>
        <taxon>Lachnospirales</taxon>
        <taxon>Lachnospiraceae</taxon>
        <taxon>Waltera</taxon>
    </lineage>
</organism>
<comment type="function">
    <text evidence="9">May play the central regulatory role in sporulation. It may be an element of the effector pathway responsible for the activation of sporulation genes in response to nutritional stress. Spo0A may act in concert with spo0H (a sigma factor) to control the expression of some genes that are critical to the sporulation process.</text>
</comment>
<dbReference type="CDD" id="cd17536">
    <property type="entry name" value="REC_YesN-like"/>
    <property type="match status" value="1"/>
</dbReference>
<keyword evidence="6" id="KW-0805">Transcription regulation</keyword>
<comment type="subcellular location">
    <subcellularLocation>
        <location evidence="1">Cytoplasm</location>
    </subcellularLocation>
</comment>
<dbReference type="AlphaFoldDB" id="A0AAE3D7M1"/>
<dbReference type="PRINTS" id="PR00032">
    <property type="entry name" value="HTHARAC"/>
</dbReference>
<dbReference type="GO" id="GO:0005737">
    <property type="term" value="C:cytoplasm"/>
    <property type="evidence" value="ECO:0007669"/>
    <property type="project" value="UniProtKB-SubCell"/>
</dbReference>
<evidence type="ECO:0000256" key="1">
    <source>
        <dbReference type="ARBA" id="ARBA00004496"/>
    </source>
</evidence>
<dbReference type="PANTHER" id="PTHR42713">
    <property type="entry name" value="HISTIDINE KINASE-RELATED"/>
    <property type="match status" value="1"/>
</dbReference>
<evidence type="ECO:0000259" key="12">
    <source>
        <dbReference type="PROSITE" id="PS50110"/>
    </source>
</evidence>
<reference evidence="13 14" key="1">
    <citation type="submission" date="2021-10" db="EMBL/GenBank/DDBJ databases">
        <title>Anaerobic single-cell dispensing facilitates the cultivation of human gut bacteria.</title>
        <authorList>
            <person name="Afrizal A."/>
        </authorList>
    </citation>
    <scope>NUCLEOTIDE SEQUENCE [LARGE SCALE GENOMIC DNA]</scope>
    <source>
        <strain evidence="13 14">CLA-AA-H273</strain>
    </source>
</reference>
<keyword evidence="3" id="KW-0963">Cytoplasm</keyword>
<dbReference type="InterPro" id="IPR018060">
    <property type="entry name" value="HTH_AraC"/>
</dbReference>
<dbReference type="Proteomes" id="UP001197795">
    <property type="component" value="Unassembled WGS sequence"/>
</dbReference>
<keyword evidence="4 10" id="KW-0597">Phosphoprotein</keyword>
<dbReference type="InterPro" id="IPR001789">
    <property type="entry name" value="Sig_transdc_resp-reg_receiver"/>
</dbReference>
<evidence type="ECO:0000256" key="10">
    <source>
        <dbReference type="PROSITE-ProRule" id="PRU00169"/>
    </source>
</evidence>
<evidence type="ECO:0000256" key="4">
    <source>
        <dbReference type="ARBA" id="ARBA00022553"/>
    </source>
</evidence>
<name>A0AAE3D7M1_9FIRM</name>
<dbReference type="InterPro" id="IPR011006">
    <property type="entry name" value="CheY-like_superfamily"/>
</dbReference>
<dbReference type="SUPFAM" id="SSF46689">
    <property type="entry name" value="Homeodomain-like"/>
    <property type="match status" value="2"/>
</dbReference>
<feature type="domain" description="HTH araC/xylS-type" evidence="11">
    <location>
        <begin position="153"/>
        <end position="252"/>
    </location>
</feature>
<dbReference type="EMBL" id="JAJEPV010000017">
    <property type="protein sequence ID" value="MCC2119657.1"/>
    <property type="molecule type" value="Genomic_DNA"/>
</dbReference>
<dbReference type="SMART" id="SM00448">
    <property type="entry name" value="REC"/>
    <property type="match status" value="1"/>
</dbReference>
<evidence type="ECO:0000256" key="2">
    <source>
        <dbReference type="ARBA" id="ARBA00018672"/>
    </source>
</evidence>
<dbReference type="GO" id="GO:0000160">
    <property type="term" value="P:phosphorelay signal transduction system"/>
    <property type="evidence" value="ECO:0007669"/>
    <property type="project" value="UniProtKB-KW"/>
</dbReference>
<dbReference type="GO" id="GO:0043565">
    <property type="term" value="F:sequence-specific DNA binding"/>
    <property type="evidence" value="ECO:0007669"/>
    <property type="project" value="InterPro"/>
</dbReference>
<dbReference type="Gene3D" id="3.40.50.2300">
    <property type="match status" value="1"/>
</dbReference>
<evidence type="ECO:0000256" key="8">
    <source>
        <dbReference type="ARBA" id="ARBA00023163"/>
    </source>
</evidence>
<evidence type="ECO:0000256" key="3">
    <source>
        <dbReference type="ARBA" id="ARBA00022490"/>
    </source>
</evidence>
<evidence type="ECO:0000256" key="6">
    <source>
        <dbReference type="ARBA" id="ARBA00023015"/>
    </source>
</evidence>
<dbReference type="InterPro" id="IPR018062">
    <property type="entry name" value="HTH_AraC-typ_CS"/>
</dbReference>
<dbReference type="PANTHER" id="PTHR42713:SF3">
    <property type="entry name" value="TRANSCRIPTIONAL REGULATORY PROTEIN HPTR"/>
    <property type="match status" value="1"/>
</dbReference>
<dbReference type="PROSITE" id="PS50110">
    <property type="entry name" value="RESPONSE_REGULATORY"/>
    <property type="match status" value="1"/>
</dbReference>
<dbReference type="InterPro" id="IPR051552">
    <property type="entry name" value="HptR"/>
</dbReference>
<gene>
    <name evidence="13" type="ORF">LKD75_08660</name>
</gene>
<keyword evidence="5" id="KW-0902">Two-component regulatory system</keyword>
<protein>
    <recommendedName>
        <fullName evidence="2">Stage 0 sporulation protein A homolog</fullName>
    </recommendedName>
</protein>
<dbReference type="InterPro" id="IPR009057">
    <property type="entry name" value="Homeodomain-like_sf"/>
</dbReference>
<proteinExistence type="predicted"/>
<dbReference type="Pfam" id="PF00072">
    <property type="entry name" value="Response_reg"/>
    <property type="match status" value="1"/>
</dbReference>
<keyword evidence="7" id="KW-0238">DNA-binding</keyword>
<dbReference type="PROSITE" id="PS01124">
    <property type="entry name" value="HTH_ARAC_FAMILY_2"/>
    <property type="match status" value="1"/>
</dbReference>